<sequence length="77" mass="8528">MLKLRRKKIKGRKKFQAGRWCSFSSCFSLPQSERPSIAQTGHNIGTCGRHILVSTPSQDHPATCLPSTLSAVTLNYP</sequence>
<evidence type="ECO:0000313" key="2">
    <source>
        <dbReference type="Proteomes" id="UP001292094"/>
    </source>
</evidence>
<dbReference type="Proteomes" id="UP001292094">
    <property type="component" value="Unassembled WGS sequence"/>
</dbReference>
<organism evidence="1 2">
    <name type="scientific">Petrolisthes manimaculis</name>
    <dbReference type="NCBI Taxonomy" id="1843537"/>
    <lineage>
        <taxon>Eukaryota</taxon>
        <taxon>Metazoa</taxon>
        <taxon>Ecdysozoa</taxon>
        <taxon>Arthropoda</taxon>
        <taxon>Crustacea</taxon>
        <taxon>Multicrustacea</taxon>
        <taxon>Malacostraca</taxon>
        <taxon>Eumalacostraca</taxon>
        <taxon>Eucarida</taxon>
        <taxon>Decapoda</taxon>
        <taxon>Pleocyemata</taxon>
        <taxon>Anomura</taxon>
        <taxon>Galatheoidea</taxon>
        <taxon>Porcellanidae</taxon>
        <taxon>Petrolisthes</taxon>
    </lineage>
</organism>
<gene>
    <name evidence="1" type="ORF">Pmani_024216</name>
</gene>
<name>A0AAE1TYX5_9EUCA</name>
<proteinExistence type="predicted"/>
<protein>
    <submittedName>
        <fullName evidence="1">Uncharacterized protein</fullName>
    </submittedName>
</protein>
<keyword evidence="2" id="KW-1185">Reference proteome</keyword>
<comment type="caution">
    <text evidence="1">The sequence shown here is derived from an EMBL/GenBank/DDBJ whole genome shotgun (WGS) entry which is preliminary data.</text>
</comment>
<reference evidence="1" key="1">
    <citation type="submission" date="2023-11" db="EMBL/GenBank/DDBJ databases">
        <title>Genome assemblies of two species of porcelain crab, Petrolisthes cinctipes and Petrolisthes manimaculis (Anomura: Porcellanidae).</title>
        <authorList>
            <person name="Angst P."/>
        </authorList>
    </citation>
    <scope>NUCLEOTIDE SEQUENCE</scope>
    <source>
        <strain evidence="1">PB745_02</strain>
        <tissue evidence="1">Gill</tissue>
    </source>
</reference>
<accession>A0AAE1TYX5</accession>
<dbReference type="AlphaFoldDB" id="A0AAE1TYX5"/>
<evidence type="ECO:0000313" key="1">
    <source>
        <dbReference type="EMBL" id="KAK4303798.1"/>
    </source>
</evidence>
<dbReference type="EMBL" id="JAWZYT010002526">
    <property type="protein sequence ID" value="KAK4303798.1"/>
    <property type="molecule type" value="Genomic_DNA"/>
</dbReference>